<dbReference type="Proteomes" id="UP000752171">
    <property type="component" value="Unassembled WGS sequence"/>
</dbReference>
<evidence type="ECO:0000256" key="4">
    <source>
        <dbReference type="ARBA" id="ARBA00022614"/>
    </source>
</evidence>
<dbReference type="PROSITE" id="PS51450">
    <property type="entry name" value="LRR"/>
    <property type="match status" value="2"/>
</dbReference>
<proteinExistence type="predicted"/>
<dbReference type="InterPro" id="IPR001611">
    <property type="entry name" value="Leu-rich_rpt"/>
</dbReference>
<organism evidence="6 7">
    <name type="scientific">Astyanax mexicanus</name>
    <name type="common">Blind cave fish</name>
    <name type="synonym">Astyanax fasciatus mexicanus</name>
    <dbReference type="NCBI Taxonomy" id="7994"/>
    <lineage>
        <taxon>Eukaryota</taxon>
        <taxon>Metazoa</taxon>
        <taxon>Chordata</taxon>
        <taxon>Craniata</taxon>
        <taxon>Vertebrata</taxon>
        <taxon>Euteleostomi</taxon>
        <taxon>Actinopterygii</taxon>
        <taxon>Neopterygii</taxon>
        <taxon>Teleostei</taxon>
        <taxon>Ostariophysi</taxon>
        <taxon>Characiformes</taxon>
        <taxon>Characoidei</taxon>
        <taxon>Acestrorhamphidae</taxon>
        <taxon>Acestrorhamphinae</taxon>
        <taxon>Astyanax</taxon>
    </lineage>
</organism>
<dbReference type="Pfam" id="PF14580">
    <property type="entry name" value="LRR_9"/>
    <property type="match status" value="1"/>
</dbReference>
<dbReference type="SUPFAM" id="SSF52075">
    <property type="entry name" value="Outer arm dynein light chain 1"/>
    <property type="match status" value="1"/>
</dbReference>
<protein>
    <recommendedName>
        <fullName evidence="2">Leucine-rich repeat-containing protein 51</fullName>
    </recommendedName>
</protein>
<dbReference type="GO" id="GO:0005737">
    <property type="term" value="C:cytoplasm"/>
    <property type="evidence" value="ECO:0007669"/>
    <property type="project" value="UniProtKB-SubCell"/>
</dbReference>
<dbReference type="EMBL" id="JAICCE010000018">
    <property type="protein sequence ID" value="KAG9265287.1"/>
    <property type="molecule type" value="Genomic_DNA"/>
</dbReference>
<comment type="caution">
    <text evidence="6">The sequence shown here is derived from an EMBL/GenBank/DDBJ whole genome shotgun (WGS) entry which is preliminary data.</text>
</comment>
<name>A0A8T2L342_ASTMX</name>
<evidence type="ECO:0000256" key="3">
    <source>
        <dbReference type="ARBA" id="ARBA00022490"/>
    </source>
</evidence>
<evidence type="ECO:0000313" key="7">
    <source>
        <dbReference type="Proteomes" id="UP000752171"/>
    </source>
</evidence>
<keyword evidence="3" id="KW-0963">Cytoplasm</keyword>
<keyword evidence="4" id="KW-0433">Leucine-rich repeat</keyword>
<reference evidence="6 7" key="1">
    <citation type="submission" date="2021-07" db="EMBL/GenBank/DDBJ databases">
        <authorList>
            <person name="Imarazene B."/>
            <person name="Zahm M."/>
            <person name="Klopp C."/>
            <person name="Cabau C."/>
            <person name="Beille S."/>
            <person name="Jouanno E."/>
            <person name="Castinel A."/>
            <person name="Lluch J."/>
            <person name="Gil L."/>
            <person name="Kuchtly C."/>
            <person name="Lopez Roques C."/>
            <person name="Donnadieu C."/>
            <person name="Parrinello H."/>
            <person name="Journot L."/>
            <person name="Du K."/>
            <person name="Schartl M."/>
            <person name="Retaux S."/>
            <person name="Guiguen Y."/>
        </authorList>
    </citation>
    <scope>NUCLEOTIDE SEQUENCE [LARGE SCALE GENOMIC DNA]</scope>
    <source>
        <strain evidence="6">Pach_M1</strain>
        <tissue evidence="6">Testis</tissue>
    </source>
</reference>
<dbReference type="PANTHER" id="PTHR46545:SF1">
    <property type="entry name" value="LEUCINE-RICH REPEAT-CONTAINING PROTEIN 51"/>
    <property type="match status" value="1"/>
</dbReference>
<dbReference type="InterPro" id="IPR032675">
    <property type="entry name" value="LRR_dom_sf"/>
</dbReference>
<comment type="subcellular location">
    <subcellularLocation>
        <location evidence="1">Cytoplasm</location>
    </subcellularLocation>
</comment>
<gene>
    <name evidence="6" type="primary">LRRC51</name>
    <name evidence="6" type="ORF">AMEX_G21667</name>
</gene>
<accession>A0A8T2L342</accession>
<keyword evidence="5" id="KW-0677">Repeat</keyword>
<evidence type="ECO:0000256" key="2">
    <source>
        <dbReference type="ARBA" id="ARBA00014223"/>
    </source>
</evidence>
<dbReference type="PANTHER" id="PTHR46545">
    <property type="entry name" value="LEUCINE-RICH REPEAT-CONTAINING PROTEIN 51"/>
    <property type="match status" value="1"/>
</dbReference>
<dbReference type="Gene3D" id="3.80.10.10">
    <property type="entry name" value="Ribonuclease Inhibitor"/>
    <property type="match status" value="1"/>
</dbReference>
<sequence>MNGAPLDFSFKQLSSLADVALEEPNTSVRPLRRNPDGKFSSRSLRLNNNMIVNLQGLTDTLSTLLSKPQRLAWLDLSFNFITHIHPVLTELSELRVLYLHGNSIRKLSEVDKLGSLPYLHTITLHGNTLESEQGYRGYVISVLPHLKMMDFSAITKEEKILASIWQRSRRSRGITDHRTEG</sequence>
<evidence type="ECO:0000256" key="1">
    <source>
        <dbReference type="ARBA" id="ARBA00004496"/>
    </source>
</evidence>
<dbReference type="AlphaFoldDB" id="A0A8T2L342"/>
<dbReference type="OrthoDB" id="27267at2759"/>
<evidence type="ECO:0000256" key="5">
    <source>
        <dbReference type="ARBA" id="ARBA00022737"/>
    </source>
</evidence>
<evidence type="ECO:0000313" key="6">
    <source>
        <dbReference type="EMBL" id="KAG9265287.1"/>
    </source>
</evidence>